<feature type="domain" description="Pectinesterase inhibitor" evidence="5">
    <location>
        <begin position="30"/>
        <end position="180"/>
    </location>
</feature>
<dbReference type="InterPro" id="IPR006501">
    <property type="entry name" value="Pectinesterase_inhib_dom"/>
</dbReference>
<feature type="signal peptide" evidence="4">
    <location>
        <begin position="1"/>
        <end position="26"/>
    </location>
</feature>
<keyword evidence="2" id="KW-1015">Disulfide bond</keyword>
<evidence type="ECO:0000256" key="4">
    <source>
        <dbReference type="SAM" id="SignalP"/>
    </source>
</evidence>
<evidence type="ECO:0000259" key="5">
    <source>
        <dbReference type="SMART" id="SM00856"/>
    </source>
</evidence>
<accession>A0AAN9S0C4</accession>
<evidence type="ECO:0000256" key="2">
    <source>
        <dbReference type="ARBA" id="ARBA00023157"/>
    </source>
</evidence>
<comment type="caution">
    <text evidence="6">The sequence shown here is derived from an EMBL/GenBank/DDBJ whole genome shotgun (WGS) entry which is preliminary data.</text>
</comment>
<dbReference type="NCBIfam" id="TIGR01614">
    <property type="entry name" value="PME_inhib"/>
    <property type="match status" value="1"/>
</dbReference>
<dbReference type="EMBL" id="JAYMYS010000007">
    <property type="protein sequence ID" value="KAK7386193.1"/>
    <property type="molecule type" value="Genomic_DNA"/>
</dbReference>
<dbReference type="InterPro" id="IPR034088">
    <property type="entry name" value="Pla_a_1-like"/>
</dbReference>
<dbReference type="CDD" id="cd15795">
    <property type="entry name" value="PMEI-Pla_a_1_like"/>
    <property type="match status" value="1"/>
</dbReference>
<dbReference type="AlphaFoldDB" id="A0AAN9S0C4"/>
<dbReference type="SUPFAM" id="SSF101148">
    <property type="entry name" value="Plant invertase/pectin methylesterase inhibitor"/>
    <property type="match status" value="1"/>
</dbReference>
<dbReference type="PANTHER" id="PTHR35357:SF17">
    <property type="entry name" value="PECTINESTERASE INHIBITOR 12"/>
    <property type="match status" value="1"/>
</dbReference>
<evidence type="ECO:0000313" key="6">
    <source>
        <dbReference type="EMBL" id="KAK7386193.1"/>
    </source>
</evidence>
<protein>
    <recommendedName>
        <fullName evidence="5">Pectinesterase inhibitor domain-containing protein</fullName>
    </recommendedName>
</protein>
<dbReference type="Proteomes" id="UP001386955">
    <property type="component" value="Unassembled WGS sequence"/>
</dbReference>
<sequence length="189" mass="21189">MSLPSSTSLLLSLTILFCCLISFVCANRLIHQTCMDCSKNDPNISYKYCVTSFRSNHKSLYAKKLQELGLISIKIIRHNVTDTNAHINELLKKGNKSIDPFIKACLGDCLEVYSDTISTFRDAIRDYKAKRYADCNVKLSSIIDASTTCEDGFKQKNDAISPLTKRNEDTFQLSAIALSIVNMLINTDK</sequence>
<comment type="similarity">
    <text evidence="3">Belongs to the PMEI family.</text>
</comment>
<reference evidence="6 7" key="1">
    <citation type="submission" date="2024-01" db="EMBL/GenBank/DDBJ databases">
        <title>The genomes of 5 underutilized Papilionoideae crops provide insights into root nodulation and disease resistanc.</title>
        <authorList>
            <person name="Jiang F."/>
        </authorList>
    </citation>
    <scope>NUCLEOTIDE SEQUENCE [LARGE SCALE GENOMIC DNA]</scope>
    <source>
        <strain evidence="6">DUOXIRENSHENG_FW03</strain>
        <tissue evidence="6">Leaves</tissue>
    </source>
</reference>
<keyword evidence="7" id="KW-1185">Reference proteome</keyword>
<dbReference type="GO" id="GO:0004857">
    <property type="term" value="F:enzyme inhibitor activity"/>
    <property type="evidence" value="ECO:0007669"/>
    <property type="project" value="InterPro"/>
</dbReference>
<dbReference type="GO" id="GO:0005576">
    <property type="term" value="C:extracellular region"/>
    <property type="evidence" value="ECO:0007669"/>
    <property type="project" value="UniProtKB-ARBA"/>
</dbReference>
<evidence type="ECO:0000256" key="1">
    <source>
        <dbReference type="ARBA" id="ARBA00022729"/>
    </source>
</evidence>
<dbReference type="PANTHER" id="PTHR35357">
    <property type="entry name" value="OS02G0537100 PROTEIN"/>
    <property type="match status" value="1"/>
</dbReference>
<dbReference type="FunFam" id="1.20.140.40:FF:000002">
    <property type="entry name" value="Putative invertase inhibitor"/>
    <property type="match status" value="1"/>
</dbReference>
<proteinExistence type="inferred from homology"/>
<dbReference type="InterPro" id="IPR035513">
    <property type="entry name" value="Invertase/methylesterase_inhib"/>
</dbReference>
<evidence type="ECO:0000256" key="3">
    <source>
        <dbReference type="ARBA" id="ARBA00038471"/>
    </source>
</evidence>
<gene>
    <name evidence="6" type="ORF">VNO78_26230</name>
</gene>
<name>A0AAN9S0C4_PSOTE</name>
<keyword evidence="1 4" id="KW-0732">Signal</keyword>
<dbReference type="Gene3D" id="1.20.140.40">
    <property type="entry name" value="Invertase/pectin methylesterase inhibitor family protein"/>
    <property type="match status" value="1"/>
</dbReference>
<evidence type="ECO:0000313" key="7">
    <source>
        <dbReference type="Proteomes" id="UP001386955"/>
    </source>
</evidence>
<feature type="chain" id="PRO_5042981528" description="Pectinesterase inhibitor domain-containing protein" evidence="4">
    <location>
        <begin position="27"/>
        <end position="189"/>
    </location>
</feature>
<organism evidence="6 7">
    <name type="scientific">Psophocarpus tetragonolobus</name>
    <name type="common">Winged bean</name>
    <name type="synonym">Dolichos tetragonolobus</name>
    <dbReference type="NCBI Taxonomy" id="3891"/>
    <lineage>
        <taxon>Eukaryota</taxon>
        <taxon>Viridiplantae</taxon>
        <taxon>Streptophyta</taxon>
        <taxon>Embryophyta</taxon>
        <taxon>Tracheophyta</taxon>
        <taxon>Spermatophyta</taxon>
        <taxon>Magnoliopsida</taxon>
        <taxon>eudicotyledons</taxon>
        <taxon>Gunneridae</taxon>
        <taxon>Pentapetalae</taxon>
        <taxon>rosids</taxon>
        <taxon>fabids</taxon>
        <taxon>Fabales</taxon>
        <taxon>Fabaceae</taxon>
        <taxon>Papilionoideae</taxon>
        <taxon>50 kb inversion clade</taxon>
        <taxon>NPAAA clade</taxon>
        <taxon>indigoferoid/millettioid clade</taxon>
        <taxon>Phaseoleae</taxon>
        <taxon>Psophocarpus</taxon>
    </lineage>
</organism>
<dbReference type="SMART" id="SM00856">
    <property type="entry name" value="PMEI"/>
    <property type="match status" value="1"/>
</dbReference>
<dbReference type="Pfam" id="PF04043">
    <property type="entry name" value="PMEI"/>
    <property type="match status" value="1"/>
</dbReference>